<name>A0ABY6LVF2_9ARAC</name>
<dbReference type="Proteomes" id="UP001235939">
    <property type="component" value="Chromosome X"/>
</dbReference>
<evidence type="ECO:0008006" key="3">
    <source>
        <dbReference type="Google" id="ProtNLM"/>
    </source>
</evidence>
<dbReference type="EMBL" id="CP092886">
    <property type="protein sequence ID" value="UYV85128.1"/>
    <property type="molecule type" value="Genomic_DNA"/>
</dbReference>
<gene>
    <name evidence="1" type="ORF">LAZ67_X004646</name>
</gene>
<evidence type="ECO:0000313" key="1">
    <source>
        <dbReference type="EMBL" id="UYV85128.1"/>
    </source>
</evidence>
<reference evidence="1 2" key="1">
    <citation type="submission" date="2022-03" db="EMBL/GenBank/DDBJ databases">
        <title>A chromosomal length assembly of Cordylochernes scorpioides.</title>
        <authorList>
            <person name="Zeh D."/>
            <person name="Zeh J."/>
        </authorList>
    </citation>
    <scope>NUCLEOTIDE SEQUENCE [LARGE SCALE GENOMIC DNA]</scope>
    <source>
        <strain evidence="1">IN4F17</strain>
        <tissue evidence="1">Whole Body</tissue>
    </source>
</reference>
<protein>
    <recommendedName>
        <fullName evidence="3">Reverse transcriptase domain-containing protein</fullName>
    </recommendedName>
</protein>
<keyword evidence="2" id="KW-1185">Reference proteome</keyword>
<evidence type="ECO:0000313" key="2">
    <source>
        <dbReference type="Proteomes" id="UP001235939"/>
    </source>
</evidence>
<accession>A0ABY6LVF2</accession>
<proteinExistence type="predicted"/>
<organism evidence="1 2">
    <name type="scientific">Cordylochernes scorpioides</name>
    <dbReference type="NCBI Taxonomy" id="51811"/>
    <lineage>
        <taxon>Eukaryota</taxon>
        <taxon>Metazoa</taxon>
        <taxon>Ecdysozoa</taxon>
        <taxon>Arthropoda</taxon>
        <taxon>Chelicerata</taxon>
        <taxon>Arachnida</taxon>
        <taxon>Pseudoscorpiones</taxon>
        <taxon>Cheliferoidea</taxon>
        <taxon>Chernetidae</taxon>
        <taxon>Cordylochernes</taxon>
    </lineage>
</organism>
<dbReference type="PANTHER" id="PTHR21301:SF10">
    <property type="entry name" value="REVERSE TRANSCRIPTASE DOMAIN-CONTAINING PROTEIN"/>
    <property type="match status" value="1"/>
</dbReference>
<dbReference type="PANTHER" id="PTHR21301">
    <property type="entry name" value="REVERSE TRANSCRIPTASE"/>
    <property type="match status" value="1"/>
</dbReference>
<sequence>MGSPLSSPLSEIVMRKIDKLITDHFPLDILTWFRYIDDIFSIIKIDSLDKIHTKLNSLYPDIQFTIEKESNSSLAFLDILITRQNCRYITNIQGRQVPLAAKHRRVLFKMAAVDVFAKNLRGSLRDLAERESPMAF</sequence>